<sequence length="128" mass="14407">MNIEAIKNAPSWEEKYRQLIQLGKNLTKPTDSELAQWQPISGCEVNLWVKISVNSDRTLQLNAYSEARIMNGLLAILIHEVNGKSLEALANFDMTARFTELGIAQRLSDTRLNGLKQIEQKIRALALA</sequence>
<keyword evidence="4" id="KW-1185">Reference proteome</keyword>
<accession>A0ABY6TKF3</accession>
<comment type="similarity">
    <text evidence="1">Belongs to the SufE family.</text>
</comment>
<gene>
    <name evidence="3" type="primary">ygdK</name>
    <name evidence="3" type="ORF">SAMEA1410922_01304</name>
</gene>
<evidence type="ECO:0000256" key="1">
    <source>
        <dbReference type="ARBA" id="ARBA00010282"/>
    </source>
</evidence>
<dbReference type="InterPro" id="IPR003808">
    <property type="entry name" value="Fe-S_metab-assoc_dom"/>
</dbReference>
<organism evidence="3 4">
    <name type="scientific">Actinobacillus porcinus</name>
    <dbReference type="NCBI Taxonomy" id="51048"/>
    <lineage>
        <taxon>Bacteria</taxon>
        <taxon>Pseudomonadati</taxon>
        <taxon>Pseudomonadota</taxon>
        <taxon>Gammaproteobacteria</taxon>
        <taxon>Pasteurellales</taxon>
        <taxon>Pasteurellaceae</taxon>
        <taxon>Actinobacillus</taxon>
    </lineage>
</organism>
<protein>
    <submittedName>
        <fullName evidence="3">Fe-S metabolism associated SufE</fullName>
    </submittedName>
</protein>
<comment type="caution">
    <text evidence="3">The sequence shown here is derived from an EMBL/GenBank/DDBJ whole genome shotgun (WGS) entry which is preliminary data.</text>
</comment>
<dbReference type="SUPFAM" id="SSF82649">
    <property type="entry name" value="SufE/NifU"/>
    <property type="match status" value="1"/>
</dbReference>
<dbReference type="PANTHER" id="PTHR43597:SF5">
    <property type="entry name" value="SUFE-LIKE PROTEIN 2, CHLOROPLASTIC"/>
    <property type="match status" value="1"/>
</dbReference>
<dbReference type="RefSeq" id="WP_135710098.1">
    <property type="nucleotide sequence ID" value="NZ_CABFKI010000007.1"/>
</dbReference>
<dbReference type="EMBL" id="CABFKI010000007">
    <property type="protein sequence ID" value="VTU08120.1"/>
    <property type="molecule type" value="Genomic_DNA"/>
</dbReference>
<dbReference type="GeneID" id="86155700"/>
<feature type="domain" description="Fe-S metabolism associated" evidence="2">
    <location>
        <begin position="4"/>
        <end position="124"/>
    </location>
</feature>
<dbReference type="Gene3D" id="3.90.1010.10">
    <property type="match status" value="1"/>
</dbReference>
<evidence type="ECO:0000313" key="4">
    <source>
        <dbReference type="Proteomes" id="UP000308167"/>
    </source>
</evidence>
<reference evidence="3 4" key="1">
    <citation type="submission" date="2019-05" db="EMBL/GenBank/DDBJ databases">
        <authorList>
            <consortium name="Pathogen Informatics"/>
        </authorList>
    </citation>
    <scope>NUCLEOTIDE SEQUENCE [LARGE SCALE GENOMIC DNA]</scope>
    <source>
        <strain evidence="3 4">NM319</strain>
    </source>
</reference>
<dbReference type="Pfam" id="PF02657">
    <property type="entry name" value="SufE"/>
    <property type="match status" value="1"/>
</dbReference>
<proteinExistence type="inferred from homology"/>
<dbReference type="PANTHER" id="PTHR43597">
    <property type="entry name" value="SULFUR ACCEPTOR PROTEIN CSDE"/>
    <property type="match status" value="1"/>
</dbReference>
<evidence type="ECO:0000259" key="2">
    <source>
        <dbReference type="Pfam" id="PF02657"/>
    </source>
</evidence>
<evidence type="ECO:0000313" key="3">
    <source>
        <dbReference type="EMBL" id="VTU08120.1"/>
    </source>
</evidence>
<dbReference type="Proteomes" id="UP000308167">
    <property type="component" value="Unassembled WGS sequence"/>
</dbReference>
<name>A0ABY6TKF3_9PAST</name>